<protein>
    <submittedName>
        <fullName evidence="2">DUF4913 domain-containing protein</fullName>
    </submittedName>
</protein>
<feature type="region of interest" description="Disordered" evidence="1">
    <location>
        <begin position="79"/>
        <end position="112"/>
    </location>
</feature>
<evidence type="ECO:0000313" key="3">
    <source>
        <dbReference type="Proteomes" id="UP001575652"/>
    </source>
</evidence>
<organism evidence="2 3">
    <name type="scientific">Arthrobacter halodurans</name>
    <dbReference type="NCBI Taxonomy" id="516699"/>
    <lineage>
        <taxon>Bacteria</taxon>
        <taxon>Bacillati</taxon>
        <taxon>Actinomycetota</taxon>
        <taxon>Actinomycetes</taxon>
        <taxon>Micrococcales</taxon>
        <taxon>Micrococcaceae</taxon>
        <taxon>Arthrobacter</taxon>
    </lineage>
</organism>
<evidence type="ECO:0000313" key="2">
    <source>
        <dbReference type="EMBL" id="MFB0834271.1"/>
    </source>
</evidence>
<dbReference type="InterPro" id="IPR032584">
    <property type="entry name" value="DUF4913"/>
</dbReference>
<comment type="caution">
    <text evidence="2">The sequence shown here is derived from an EMBL/GenBank/DDBJ whole genome shotgun (WGS) entry which is preliminary data.</text>
</comment>
<dbReference type="RefSeq" id="WP_373971440.1">
    <property type="nucleotide sequence ID" value="NZ_JBHDLJ010000004.1"/>
</dbReference>
<feature type="compositionally biased region" description="Low complexity" evidence="1">
    <location>
        <begin position="87"/>
        <end position="109"/>
    </location>
</feature>
<dbReference type="EMBL" id="JBHDLJ010000004">
    <property type="protein sequence ID" value="MFB0834271.1"/>
    <property type="molecule type" value="Genomic_DNA"/>
</dbReference>
<dbReference type="Proteomes" id="UP001575652">
    <property type="component" value="Unassembled WGS sequence"/>
</dbReference>
<name>A0ABV4UKX0_9MICC</name>
<evidence type="ECO:0000256" key="1">
    <source>
        <dbReference type="SAM" id="MobiDB-lite"/>
    </source>
</evidence>
<sequence length="230" mass="25068">MDGLDLMGQMDAPPPIRADAGSKTTDDAGRRLEAAHQALAAAEGAVRDAEAKIAEGMSGWIRAAAESLAQAERTRDRAVAEVEKAAGEVAAAREPGGAPEASPESGAAATDESPLVYASAEEFLHEQLLPLYNRILDSRNGKWCRQWFLHPEAVSRVEAVWRAWEHLRLDAATGMSVWWRDHADPHMSVLLSQKGPFYGCSADRHNTPEPFPCDYAPEGWFPQDGEIQPK</sequence>
<reference evidence="2 3" key="1">
    <citation type="submission" date="2024-09" db="EMBL/GenBank/DDBJ databases">
        <authorList>
            <person name="Salinas-Garcia M.A."/>
            <person name="Prieme A."/>
        </authorList>
    </citation>
    <scope>NUCLEOTIDE SEQUENCE [LARGE SCALE GENOMIC DNA]</scope>
    <source>
        <strain evidence="2 3">DSM 21081</strain>
    </source>
</reference>
<keyword evidence="3" id="KW-1185">Reference proteome</keyword>
<feature type="region of interest" description="Disordered" evidence="1">
    <location>
        <begin position="1"/>
        <end position="28"/>
    </location>
</feature>
<proteinExistence type="predicted"/>
<gene>
    <name evidence="2" type="ORF">ACETWP_06695</name>
</gene>
<accession>A0ABV4UKX0</accession>
<dbReference type="Pfam" id="PF16259">
    <property type="entry name" value="DUF4913"/>
    <property type="match status" value="1"/>
</dbReference>